<dbReference type="SUPFAM" id="SSF51726">
    <property type="entry name" value="UROD/MetE-like"/>
    <property type="match status" value="1"/>
</dbReference>
<comment type="caution">
    <text evidence="2">The sequence shown here is derived from an EMBL/GenBank/DDBJ whole genome shotgun (WGS) entry which is preliminary data.</text>
</comment>
<dbReference type="InterPro" id="IPR000257">
    <property type="entry name" value="Uroporphyrinogen_deCOase"/>
</dbReference>
<evidence type="ECO:0000313" key="2">
    <source>
        <dbReference type="EMBL" id="MST62610.1"/>
    </source>
</evidence>
<dbReference type="InterPro" id="IPR038071">
    <property type="entry name" value="UROD/MetE-like_sf"/>
</dbReference>
<keyword evidence="3" id="KW-1185">Reference proteome</keyword>
<dbReference type="AlphaFoldDB" id="A0A6N7X0W6"/>
<dbReference type="GO" id="GO:0004853">
    <property type="term" value="F:uroporphyrinogen decarboxylase activity"/>
    <property type="evidence" value="ECO:0007669"/>
    <property type="project" value="InterPro"/>
</dbReference>
<evidence type="ECO:0000313" key="3">
    <source>
        <dbReference type="Proteomes" id="UP000440713"/>
    </source>
</evidence>
<dbReference type="PANTHER" id="PTHR47099">
    <property type="entry name" value="METHYLCOBAMIDE:COM METHYLTRANSFERASE MTBA"/>
    <property type="match status" value="1"/>
</dbReference>
<dbReference type="CDD" id="cd03465">
    <property type="entry name" value="URO-D_like"/>
    <property type="match status" value="1"/>
</dbReference>
<evidence type="ECO:0000259" key="1">
    <source>
        <dbReference type="Pfam" id="PF01208"/>
    </source>
</evidence>
<dbReference type="PANTHER" id="PTHR47099:SF1">
    <property type="entry name" value="METHYLCOBAMIDE:COM METHYLTRANSFERASE MTBA"/>
    <property type="match status" value="1"/>
</dbReference>
<proteinExistence type="predicted"/>
<dbReference type="GO" id="GO:0006779">
    <property type="term" value="P:porphyrin-containing compound biosynthetic process"/>
    <property type="evidence" value="ECO:0007669"/>
    <property type="project" value="InterPro"/>
</dbReference>
<organism evidence="2 3">
    <name type="scientific">Peptostreptococcus porci</name>
    <dbReference type="NCBI Taxonomy" id="2652282"/>
    <lineage>
        <taxon>Bacteria</taxon>
        <taxon>Bacillati</taxon>
        <taxon>Bacillota</taxon>
        <taxon>Clostridia</taxon>
        <taxon>Peptostreptococcales</taxon>
        <taxon>Peptostreptococcaceae</taxon>
        <taxon>Peptostreptococcus</taxon>
    </lineage>
</organism>
<dbReference type="EMBL" id="VUNE01000003">
    <property type="protein sequence ID" value="MST62610.1"/>
    <property type="molecule type" value="Genomic_DNA"/>
</dbReference>
<name>A0A6N7X0W6_9FIRM</name>
<dbReference type="Gene3D" id="3.20.20.210">
    <property type="match status" value="1"/>
</dbReference>
<dbReference type="Proteomes" id="UP000440713">
    <property type="component" value="Unassembled WGS sequence"/>
</dbReference>
<gene>
    <name evidence="2" type="ORF">FYJ71_06490</name>
</gene>
<dbReference type="RefSeq" id="WP_154537992.1">
    <property type="nucleotide sequence ID" value="NZ_JAXFFP010000009.1"/>
</dbReference>
<protein>
    <submittedName>
        <fullName evidence="2">Uroporphyrinogen decarboxylase</fullName>
    </submittedName>
</protein>
<dbReference type="InterPro" id="IPR052024">
    <property type="entry name" value="Methanogen_methyltrans"/>
</dbReference>
<accession>A0A6N7X0W6</accession>
<sequence length="356" mass="39456">MHKGDQMTPIERLGCFLNGQEMDRILAMPLICSMSGKCAGMTHRQKRATAESEAQCQIEAYRKFGNDLLIAEYGLHTVGKALGSKMSDPEDAVPAIIDHVLKDLSDIDSLDFNKAKLENSEDFRKHLDCAKILVDKMGQEVPTGTLISGPFTAAASIYPVEKLLKGTIKRPDDIHKLMRLCTDVLKEIHNEFISVGSMILFCEPIASGSIISAKTYKEFVLPYTVELMDNIHAHNGIVCYHICGDTKKIISEMILTKPDMISIDNRVPIGYAKELIEPYMPLVGNVDPVGTMILGTPEDVDNSVKKCIQEAYDSKNGYILCTGCDLNGNIPLENLEAFMDAARKYGKYPLNSSNWE</sequence>
<feature type="domain" description="Uroporphyrinogen decarboxylase (URO-D)" evidence="1">
    <location>
        <begin position="9"/>
        <end position="345"/>
    </location>
</feature>
<reference evidence="2 3" key="1">
    <citation type="submission" date="2019-08" db="EMBL/GenBank/DDBJ databases">
        <title>In-depth cultivation of the pig gut microbiome towards novel bacterial diversity and tailored functional studies.</title>
        <authorList>
            <person name="Wylensek D."/>
            <person name="Hitch T.C.A."/>
            <person name="Clavel T."/>
        </authorList>
    </citation>
    <scope>NUCLEOTIDE SEQUENCE [LARGE SCALE GENOMIC DNA]</scope>
    <source>
        <strain evidence="2 3">WCA-SAB-591-4A-A</strain>
    </source>
</reference>
<dbReference type="Pfam" id="PF01208">
    <property type="entry name" value="URO-D"/>
    <property type="match status" value="1"/>
</dbReference>